<organism evidence="3 4">
    <name type="scientific">Cyclotella cryptica</name>
    <dbReference type="NCBI Taxonomy" id="29204"/>
    <lineage>
        <taxon>Eukaryota</taxon>
        <taxon>Sar</taxon>
        <taxon>Stramenopiles</taxon>
        <taxon>Ochrophyta</taxon>
        <taxon>Bacillariophyta</taxon>
        <taxon>Coscinodiscophyceae</taxon>
        <taxon>Thalassiosirophycidae</taxon>
        <taxon>Stephanodiscales</taxon>
        <taxon>Stephanodiscaceae</taxon>
        <taxon>Cyclotella</taxon>
    </lineage>
</organism>
<gene>
    <name evidence="3" type="ORF">HJC23_007428</name>
</gene>
<keyword evidence="1" id="KW-0175">Coiled coil</keyword>
<feature type="compositionally biased region" description="Basic and acidic residues" evidence="2">
    <location>
        <begin position="124"/>
        <end position="137"/>
    </location>
</feature>
<evidence type="ECO:0000313" key="4">
    <source>
        <dbReference type="Proteomes" id="UP001516023"/>
    </source>
</evidence>
<feature type="coiled-coil region" evidence="1">
    <location>
        <begin position="9"/>
        <end position="36"/>
    </location>
</feature>
<evidence type="ECO:0000313" key="3">
    <source>
        <dbReference type="EMBL" id="KAL3799955.1"/>
    </source>
</evidence>
<sequence length="692" mass="78263">MDDDIEQIIQWARESLQRHRVELQEKKRELVSIKKSHAPVQVAHDDNVRSILERGSALLAEAEVHSEILGQYTGRFSYEVEGHKGGHFMSRFSHAANDKHLNLNANANNLKCFSKFPVEKPSWNDHNSEDYSEDKSNDAGPSYHQNKGIEALFQGGEARVKLDNLITSIQRRGDNPAREFGRSQSAVKQVSSFDPNELRAAKRAALKKSKQDETSAAAEEETRILSSFKALPLPGGVHLIRSKHDIFAPTISFQGKHTGLEIVRRDTTRVGLCDFSSARSLGGFEGYRSDATSQTCIDTSSDVNGYRNEADKEQARQLRLAKKAIKMRLLDSVNKAVLNDIGGYSDDDANVAYSVHSAQSHVDFVEDPSKVRQKIARLEANLKMKRSQRSATLNDIVDIDLNSIFERLLPENADATARTIVERLKHQVCGNIVDGELVDNFKPHMHVTKKEEGQGKTFVGVLYKRQNDWVRQREQRLLEVKLKIEAEQMSGVTGMPELSHAKDSWTKAKNAHSEVLKKIAEEEERKETEKEERERKENEARKKEIHRLQKEATFKIKAIRCEVNQEEQMKRIERLSQPRKIRDGPVLLKQEGLNSSVDDSLKKQVIGPRSKNTLKATLMLSDTSHDIGNAEQKLNKKAQKSALASSEFVELSGKRFSDMDDKEFGKILKRISKLAAKRVRESESTNPNVAMF</sequence>
<proteinExistence type="predicted"/>
<dbReference type="AlphaFoldDB" id="A0ABD3QHQ6"/>
<feature type="region of interest" description="Disordered" evidence="2">
    <location>
        <begin position="124"/>
        <end position="145"/>
    </location>
</feature>
<feature type="region of interest" description="Disordered" evidence="2">
    <location>
        <begin position="519"/>
        <end position="542"/>
    </location>
</feature>
<name>A0ABD3QHQ6_9STRA</name>
<dbReference type="Proteomes" id="UP001516023">
    <property type="component" value="Unassembled WGS sequence"/>
</dbReference>
<reference evidence="3 4" key="1">
    <citation type="journal article" date="2020" name="G3 (Bethesda)">
        <title>Improved Reference Genome for Cyclotella cryptica CCMP332, a Model for Cell Wall Morphogenesis, Salinity Adaptation, and Lipid Production in Diatoms (Bacillariophyta).</title>
        <authorList>
            <person name="Roberts W.R."/>
            <person name="Downey K.M."/>
            <person name="Ruck E.C."/>
            <person name="Traller J.C."/>
            <person name="Alverson A.J."/>
        </authorList>
    </citation>
    <scope>NUCLEOTIDE SEQUENCE [LARGE SCALE GENOMIC DNA]</scope>
    <source>
        <strain evidence="3 4">CCMP332</strain>
    </source>
</reference>
<protein>
    <submittedName>
        <fullName evidence="3">Uncharacterized protein</fullName>
    </submittedName>
</protein>
<evidence type="ECO:0000256" key="1">
    <source>
        <dbReference type="SAM" id="Coils"/>
    </source>
</evidence>
<accession>A0ABD3QHQ6</accession>
<keyword evidence="4" id="KW-1185">Reference proteome</keyword>
<dbReference type="EMBL" id="JABMIG020000035">
    <property type="protein sequence ID" value="KAL3799955.1"/>
    <property type="molecule type" value="Genomic_DNA"/>
</dbReference>
<evidence type="ECO:0000256" key="2">
    <source>
        <dbReference type="SAM" id="MobiDB-lite"/>
    </source>
</evidence>
<comment type="caution">
    <text evidence="3">The sequence shown here is derived from an EMBL/GenBank/DDBJ whole genome shotgun (WGS) entry which is preliminary data.</text>
</comment>